<feature type="region of interest" description="Disordered" evidence="1">
    <location>
        <begin position="68"/>
        <end position="96"/>
    </location>
</feature>
<dbReference type="AlphaFoldDB" id="H6MQZ4"/>
<feature type="compositionally biased region" description="Low complexity" evidence="1">
    <location>
        <begin position="114"/>
        <end position="124"/>
    </location>
</feature>
<dbReference type="HOGENOM" id="CLU_1238760_0_0_11"/>
<accession>H6MQZ4</accession>
<evidence type="ECO:0000256" key="1">
    <source>
        <dbReference type="SAM" id="MobiDB-lite"/>
    </source>
</evidence>
<evidence type="ECO:0000313" key="3">
    <source>
        <dbReference type="Proteomes" id="UP000009154"/>
    </source>
</evidence>
<dbReference type="Proteomes" id="UP000009154">
    <property type="component" value="Chromosome"/>
</dbReference>
<protein>
    <submittedName>
        <fullName evidence="2">Uncharacterized protein</fullName>
    </submittedName>
</protein>
<proteinExistence type="predicted"/>
<sequence>MRGNGRRAGRGGGSCATWRAIEERAGVPAAIVGWAGGGHCVCFRVGAQSADVVGTPRTPARRQIRPQTEQLQLSSLSGPASCGTDHLPRNPSSRADRHLRPVLPEVAHCRAAPRRSATPATPTSEHPANYCHPGTTPAVGGNPAVIGRWPLVRRRWRNSGTHLRRFGESRGVCPGGQVTQSAHHRFSKPVQCEFESHRGHSKPLFSRGLSLYMTATQRIVRQK</sequence>
<dbReference type="KEGG" id="gpo:GPOL_c26700"/>
<evidence type="ECO:0000313" key="2">
    <source>
        <dbReference type="EMBL" id="AFA73691.1"/>
    </source>
</evidence>
<dbReference type="EMBL" id="CP003119">
    <property type="protein sequence ID" value="AFA73691.1"/>
    <property type="molecule type" value="Genomic_DNA"/>
</dbReference>
<gene>
    <name evidence="2" type="ordered locus">GPOL_c26700</name>
</gene>
<organism evidence="2 3">
    <name type="scientific">Gordonia polyisoprenivorans (strain DSM 44266 / VH2)</name>
    <dbReference type="NCBI Taxonomy" id="1112204"/>
    <lineage>
        <taxon>Bacteria</taxon>
        <taxon>Bacillati</taxon>
        <taxon>Actinomycetota</taxon>
        <taxon>Actinomycetes</taxon>
        <taxon>Mycobacteriales</taxon>
        <taxon>Gordoniaceae</taxon>
        <taxon>Gordonia</taxon>
    </lineage>
</organism>
<reference evidence="2 3" key="1">
    <citation type="journal article" date="2012" name="Appl. Environ. Microbiol.">
        <title>Involvement of two latex-clearing proteins during rubber degradation and insights into the subsequent degradation pathway revealed by the genome sequence of Gordonia polyisoprenivorans strain VH2.</title>
        <authorList>
            <person name="Hiessl S."/>
            <person name="Schuldes J."/>
            <person name="Thurmer A."/>
            <person name="Halbsguth T."/>
            <person name="Broker D."/>
            <person name="Angelov A."/>
            <person name="Liebl W."/>
            <person name="Daniel R."/>
            <person name="Steinbuchel A."/>
        </authorList>
    </citation>
    <scope>NUCLEOTIDE SEQUENCE [LARGE SCALE GENOMIC DNA]</scope>
    <source>
        <strain evidence="3">DSM 44266 / VH2</strain>
    </source>
</reference>
<feature type="compositionally biased region" description="Polar residues" evidence="1">
    <location>
        <begin position="68"/>
        <end position="78"/>
    </location>
</feature>
<feature type="region of interest" description="Disordered" evidence="1">
    <location>
        <begin position="111"/>
        <end position="135"/>
    </location>
</feature>
<keyword evidence="3" id="KW-1185">Reference proteome</keyword>
<name>H6MQZ4_GORPV</name>